<dbReference type="PANTHER" id="PTHR40466">
    <property type="entry name" value="EXPRESSED PROTEIN"/>
    <property type="match status" value="1"/>
</dbReference>
<feature type="region of interest" description="Disordered" evidence="1">
    <location>
        <begin position="119"/>
        <end position="139"/>
    </location>
</feature>
<evidence type="ECO:0000313" key="3">
    <source>
        <dbReference type="EMBL" id="ODN73167.1"/>
    </source>
</evidence>
<proteinExistence type="predicted"/>
<evidence type="ECO:0000313" key="4">
    <source>
        <dbReference type="Proteomes" id="UP000094065"/>
    </source>
</evidence>
<name>A0A1E3H9Z2_9TREE</name>
<dbReference type="STRING" id="1295533.A0A1E3H9Z2"/>
<dbReference type="PANTHER" id="PTHR40466:SF1">
    <property type="entry name" value="FUNGAL PROTEIN"/>
    <property type="match status" value="1"/>
</dbReference>
<organism evidence="3 4">
    <name type="scientific">Cryptococcus amylolentus CBS 6039</name>
    <dbReference type="NCBI Taxonomy" id="1295533"/>
    <lineage>
        <taxon>Eukaryota</taxon>
        <taxon>Fungi</taxon>
        <taxon>Dikarya</taxon>
        <taxon>Basidiomycota</taxon>
        <taxon>Agaricomycotina</taxon>
        <taxon>Tremellomycetes</taxon>
        <taxon>Tremellales</taxon>
        <taxon>Cryptococcaceae</taxon>
        <taxon>Cryptococcus</taxon>
    </lineage>
</organism>
<accession>A0A1E3H9Z2</accession>
<dbReference type="EMBL" id="AWGJ01000013">
    <property type="protein sequence ID" value="ODN73167.1"/>
    <property type="molecule type" value="Genomic_DNA"/>
</dbReference>
<sequence>MSSSLPPRDPALEKPQSQLSHGANLEQATRKVNRFAKRDPALYPLSIIVTGVLGVAGYFFFTKSTEPEPQRKLMASGMVQPWDSASQHETHPSSVAQFKYRYKTRDGHYEDAHPTLNQTVEQVSPSSSELRNRLMGRYS</sequence>
<dbReference type="InterPro" id="IPR039965">
    <property type="entry name" value="C3H7.08c"/>
</dbReference>
<dbReference type="Proteomes" id="UP000094065">
    <property type="component" value="Unassembled WGS sequence"/>
</dbReference>
<dbReference type="GeneID" id="30159041"/>
<dbReference type="OrthoDB" id="3141857at2759"/>
<gene>
    <name evidence="3" type="ORF">L202_07732</name>
</gene>
<keyword evidence="4" id="KW-1185">Reference proteome</keyword>
<feature type="transmembrane region" description="Helical" evidence="2">
    <location>
        <begin position="41"/>
        <end position="61"/>
    </location>
</feature>
<keyword evidence="2" id="KW-0812">Transmembrane</keyword>
<feature type="region of interest" description="Disordered" evidence="1">
    <location>
        <begin position="1"/>
        <end position="25"/>
    </location>
</feature>
<reference evidence="3 4" key="1">
    <citation type="submission" date="2016-06" db="EMBL/GenBank/DDBJ databases">
        <title>Evolution of pathogenesis and genome organization in the Tremellales.</title>
        <authorList>
            <person name="Cuomo C."/>
            <person name="Litvintseva A."/>
            <person name="Heitman J."/>
            <person name="Chen Y."/>
            <person name="Sun S."/>
            <person name="Springer D."/>
            <person name="Dromer F."/>
            <person name="Young S."/>
            <person name="Zeng Q."/>
            <person name="Chapman S."/>
            <person name="Gujja S."/>
            <person name="Saif S."/>
            <person name="Birren B."/>
        </authorList>
    </citation>
    <scope>NUCLEOTIDE SEQUENCE [LARGE SCALE GENOMIC DNA]</scope>
    <source>
        <strain evidence="3 4">CBS 6039</strain>
    </source>
</reference>
<keyword evidence="2" id="KW-1133">Transmembrane helix</keyword>
<evidence type="ECO:0000256" key="1">
    <source>
        <dbReference type="SAM" id="MobiDB-lite"/>
    </source>
</evidence>
<dbReference type="RefSeq" id="XP_018989079.1">
    <property type="nucleotide sequence ID" value="XM_019142508.1"/>
</dbReference>
<comment type="caution">
    <text evidence="3">The sequence shown here is derived from an EMBL/GenBank/DDBJ whole genome shotgun (WGS) entry which is preliminary data.</text>
</comment>
<keyword evidence="2" id="KW-0472">Membrane</keyword>
<feature type="compositionally biased region" description="Polar residues" evidence="1">
    <location>
        <begin position="119"/>
        <end position="129"/>
    </location>
</feature>
<evidence type="ECO:0000256" key="2">
    <source>
        <dbReference type="SAM" id="Phobius"/>
    </source>
</evidence>
<protein>
    <submittedName>
        <fullName evidence="3">Uncharacterized protein</fullName>
    </submittedName>
</protein>
<dbReference type="AlphaFoldDB" id="A0A1E3H9Z2"/>